<dbReference type="InterPro" id="IPR011991">
    <property type="entry name" value="ArsR-like_HTH"/>
</dbReference>
<dbReference type="InterPro" id="IPR013216">
    <property type="entry name" value="Methyltransf_11"/>
</dbReference>
<dbReference type="InterPro" id="IPR001845">
    <property type="entry name" value="HTH_ArsR_DNA-bd_dom"/>
</dbReference>
<sequence>MALSWQYEAPDEAETTAGKLSSAELIEALKAAGDPTRLRLLMLCRRCELSVSELTWIIGQSQPRVSRHLKVLCDAGLLNRYAEGTWVMYRLALQGGVAPLGRLIDELLDVEEGETSEILERLEEVRNRRRAVAQSYFSRNAEHWSEMTRLQVSEREVETALHAILGWGRLGDMLDLGTGTGRLLAILAGRAETAIGVDINSEMLGVARQAIDRPDFEHVQVRQADIRRLPYGKASFDLITAHQVLHYLDDPDVVVREAARVLRPGGRLVIADLLPHDMEQLKTEQAHRRLGFSDEEIESWFETAGLETGESVKLSGRPLPVGIWSAVKPGNQGKQGQ</sequence>
<dbReference type="EMBL" id="PHIG01000048">
    <property type="protein sequence ID" value="PJK28102.1"/>
    <property type="molecule type" value="Genomic_DNA"/>
</dbReference>
<dbReference type="GO" id="GO:0003700">
    <property type="term" value="F:DNA-binding transcription factor activity"/>
    <property type="evidence" value="ECO:0007669"/>
    <property type="project" value="InterPro"/>
</dbReference>
<accession>A0A2M9FXB0</accession>
<evidence type="ECO:0000313" key="2">
    <source>
        <dbReference type="EMBL" id="PJK28102.1"/>
    </source>
</evidence>
<dbReference type="InterPro" id="IPR050508">
    <property type="entry name" value="Methyltransf_Superfamily"/>
</dbReference>
<dbReference type="PRINTS" id="PR00778">
    <property type="entry name" value="HTHARSR"/>
</dbReference>
<dbReference type="CDD" id="cd00090">
    <property type="entry name" value="HTH_ARSR"/>
    <property type="match status" value="1"/>
</dbReference>
<name>A0A2M9FXB0_9PROT</name>
<dbReference type="GO" id="GO:0008757">
    <property type="term" value="F:S-adenosylmethionine-dependent methyltransferase activity"/>
    <property type="evidence" value="ECO:0007669"/>
    <property type="project" value="InterPro"/>
</dbReference>
<dbReference type="PANTHER" id="PTHR42912">
    <property type="entry name" value="METHYLTRANSFERASE"/>
    <property type="match status" value="1"/>
</dbReference>
<gene>
    <name evidence="2" type="ORF">CVT23_18890</name>
</gene>
<dbReference type="InterPro" id="IPR029063">
    <property type="entry name" value="SAM-dependent_MTases_sf"/>
</dbReference>
<keyword evidence="3" id="KW-1185">Reference proteome</keyword>
<dbReference type="PROSITE" id="PS50987">
    <property type="entry name" value="HTH_ARSR_2"/>
    <property type="match status" value="1"/>
</dbReference>
<dbReference type="Pfam" id="PF01022">
    <property type="entry name" value="HTH_5"/>
    <property type="match status" value="1"/>
</dbReference>
<organism evidence="2 3">
    <name type="scientific">Minwuia thermotolerans</name>
    <dbReference type="NCBI Taxonomy" id="2056226"/>
    <lineage>
        <taxon>Bacteria</taxon>
        <taxon>Pseudomonadati</taxon>
        <taxon>Pseudomonadota</taxon>
        <taxon>Alphaproteobacteria</taxon>
        <taxon>Minwuiales</taxon>
        <taxon>Minwuiaceae</taxon>
        <taxon>Minwuia</taxon>
    </lineage>
</organism>
<dbReference type="NCBIfam" id="NF033788">
    <property type="entry name" value="HTH_metalloreg"/>
    <property type="match status" value="1"/>
</dbReference>
<dbReference type="SUPFAM" id="SSF46785">
    <property type="entry name" value="Winged helix' DNA-binding domain"/>
    <property type="match status" value="1"/>
</dbReference>
<dbReference type="SUPFAM" id="SSF53335">
    <property type="entry name" value="S-adenosyl-L-methionine-dependent methyltransferases"/>
    <property type="match status" value="1"/>
</dbReference>
<evidence type="ECO:0000313" key="3">
    <source>
        <dbReference type="Proteomes" id="UP000229498"/>
    </source>
</evidence>
<reference evidence="2 3" key="1">
    <citation type="submission" date="2017-11" db="EMBL/GenBank/DDBJ databases">
        <title>Draft genome sequence of Rhizobiales bacterium SY3-13.</title>
        <authorList>
            <person name="Sun C."/>
        </authorList>
    </citation>
    <scope>NUCLEOTIDE SEQUENCE [LARGE SCALE GENOMIC DNA]</scope>
    <source>
        <strain evidence="2 3">SY3-13</strain>
    </source>
</reference>
<dbReference type="AlphaFoldDB" id="A0A2M9FXB0"/>
<protein>
    <submittedName>
        <fullName evidence="2">ArsR family transcriptional regulator</fullName>
    </submittedName>
</protein>
<dbReference type="Gene3D" id="3.40.50.150">
    <property type="entry name" value="Vaccinia Virus protein VP39"/>
    <property type="match status" value="1"/>
</dbReference>
<dbReference type="InterPro" id="IPR036390">
    <property type="entry name" value="WH_DNA-bd_sf"/>
</dbReference>
<comment type="caution">
    <text evidence="2">The sequence shown here is derived from an EMBL/GenBank/DDBJ whole genome shotgun (WGS) entry which is preliminary data.</text>
</comment>
<dbReference type="CDD" id="cd02440">
    <property type="entry name" value="AdoMet_MTases"/>
    <property type="match status" value="1"/>
</dbReference>
<dbReference type="Proteomes" id="UP000229498">
    <property type="component" value="Unassembled WGS sequence"/>
</dbReference>
<dbReference type="RefSeq" id="WP_109792917.1">
    <property type="nucleotide sequence ID" value="NZ_PHIG01000048.1"/>
</dbReference>
<dbReference type="OrthoDB" id="9790747at2"/>
<dbReference type="Pfam" id="PF08241">
    <property type="entry name" value="Methyltransf_11"/>
    <property type="match status" value="1"/>
</dbReference>
<proteinExistence type="predicted"/>
<evidence type="ECO:0000259" key="1">
    <source>
        <dbReference type="PROSITE" id="PS50987"/>
    </source>
</evidence>
<dbReference type="Gene3D" id="1.10.10.10">
    <property type="entry name" value="Winged helix-like DNA-binding domain superfamily/Winged helix DNA-binding domain"/>
    <property type="match status" value="1"/>
</dbReference>
<feature type="domain" description="HTH arsR-type" evidence="1">
    <location>
        <begin position="17"/>
        <end position="111"/>
    </location>
</feature>
<dbReference type="SMART" id="SM00418">
    <property type="entry name" value="HTH_ARSR"/>
    <property type="match status" value="1"/>
</dbReference>
<dbReference type="InterPro" id="IPR036388">
    <property type="entry name" value="WH-like_DNA-bd_sf"/>
</dbReference>